<dbReference type="HOGENOM" id="CLU_1893605_0_0_12"/>
<keyword evidence="1" id="KW-0472">Membrane</keyword>
<evidence type="ECO:0000256" key="1">
    <source>
        <dbReference type="SAM" id="Phobius"/>
    </source>
</evidence>
<name>B0ST43_LEPBP</name>
<feature type="transmembrane region" description="Helical" evidence="1">
    <location>
        <begin position="112"/>
        <end position="132"/>
    </location>
</feature>
<dbReference type="KEGG" id="lbi:LEPBI_I2184"/>
<dbReference type="AlphaFoldDB" id="B0ST43"/>
<protein>
    <submittedName>
        <fullName evidence="2">Uncharacterized protein</fullName>
    </submittedName>
</protein>
<dbReference type="Proteomes" id="UP000001847">
    <property type="component" value="Chromosome I"/>
</dbReference>
<evidence type="ECO:0000313" key="2">
    <source>
        <dbReference type="EMBL" id="ABZ98283.1"/>
    </source>
</evidence>
<feature type="transmembrane region" description="Helical" evidence="1">
    <location>
        <begin position="82"/>
        <end position="100"/>
    </location>
</feature>
<reference evidence="2 3" key="1">
    <citation type="journal article" date="2008" name="PLoS ONE">
        <title>Genome sequence of the saprophyte Leptospira biflexa provides insights into the evolution of Leptospira and the pathogenesis of leptospirosis.</title>
        <authorList>
            <person name="Picardeau M."/>
            <person name="Bulach D.M."/>
            <person name="Bouchier C."/>
            <person name="Zuerner R.L."/>
            <person name="Zidane N."/>
            <person name="Wilson P.J."/>
            <person name="Creno S."/>
            <person name="Kuczek E.S."/>
            <person name="Bommezzadri S."/>
            <person name="Davis J.C."/>
            <person name="McGrath A."/>
            <person name="Johnson M.J."/>
            <person name="Boursaux-Eude C."/>
            <person name="Seemann T."/>
            <person name="Rouy Z."/>
            <person name="Coppel R.L."/>
            <person name="Rood J.I."/>
            <person name="Lajus A."/>
            <person name="Davies J.K."/>
            <person name="Medigue C."/>
            <person name="Adler B."/>
        </authorList>
    </citation>
    <scope>NUCLEOTIDE SEQUENCE [LARGE SCALE GENOMIC DNA]</scope>
    <source>
        <strain evidence="3">Patoc 1 / ATCC 23582 / Paris</strain>
    </source>
</reference>
<proteinExistence type="predicted"/>
<feature type="transmembrane region" description="Helical" evidence="1">
    <location>
        <begin position="6"/>
        <end position="28"/>
    </location>
</feature>
<sequence>MNYCMILFQNFLLAFIIPMALPILSAVLEKEEKSKKVILNEDGSTSYEKQLKIIWLEMPGAFLANSIWNATLIIKKENLEEIYFWNFTLFVLVIFQVIQFAHSKLEPKRNYFIFHIILMGVIVFFLTIIKLIKI</sequence>
<keyword evidence="1" id="KW-1133">Transmembrane helix</keyword>
<keyword evidence="3" id="KW-1185">Reference proteome</keyword>
<evidence type="ECO:0000313" key="3">
    <source>
        <dbReference type="Proteomes" id="UP000001847"/>
    </source>
</evidence>
<keyword evidence="1" id="KW-0812">Transmembrane</keyword>
<gene>
    <name evidence="2" type="ordered locus">LEPBI_I2184</name>
</gene>
<dbReference type="EMBL" id="CP000786">
    <property type="protein sequence ID" value="ABZ98283.1"/>
    <property type="molecule type" value="Genomic_DNA"/>
</dbReference>
<dbReference type="BioCyc" id="LBIF456481:LEPBI_RS10770-MONOMER"/>
<dbReference type="STRING" id="456481.LEPBI_I2184"/>
<accession>B0ST43</accession>
<organism evidence="2 3">
    <name type="scientific">Leptospira biflexa serovar Patoc (strain Patoc 1 / ATCC 23582 / Paris)</name>
    <dbReference type="NCBI Taxonomy" id="456481"/>
    <lineage>
        <taxon>Bacteria</taxon>
        <taxon>Pseudomonadati</taxon>
        <taxon>Spirochaetota</taxon>
        <taxon>Spirochaetia</taxon>
        <taxon>Leptospirales</taxon>
        <taxon>Leptospiraceae</taxon>
        <taxon>Leptospira</taxon>
    </lineage>
</organism>